<keyword evidence="1" id="KW-0812">Transmembrane</keyword>
<evidence type="ECO:0000313" key="3">
    <source>
        <dbReference type="Proteomes" id="UP000298438"/>
    </source>
</evidence>
<protein>
    <submittedName>
        <fullName evidence="2">DUF4845 domain-containing protein</fullName>
    </submittedName>
</protein>
<proteinExistence type="predicted"/>
<dbReference type="OrthoDB" id="9133279at2"/>
<keyword evidence="3" id="KW-1185">Reference proteome</keyword>
<dbReference type="AlphaFoldDB" id="A0A4Y9S063"/>
<accession>A0A4Y9S063</accession>
<organism evidence="2 3">
    <name type="scientific">Zemynaea arenosa</name>
    <dbReference type="NCBI Taxonomy" id="2561931"/>
    <lineage>
        <taxon>Bacteria</taxon>
        <taxon>Pseudomonadati</taxon>
        <taxon>Pseudomonadota</taxon>
        <taxon>Betaproteobacteria</taxon>
        <taxon>Burkholderiales</taxon>
        <taxon>Oxalobacteraceae</taxon>
        <taxon>Telluria group</taxon>
        <taxon>Zemynaea</taxon>
    </lineage>
</organism>
<reference evidence="2 3" key="1">
    <citation type="submission" date="2019-03" db="EMBL/GenBank/DDBJ databases">
        <title>Draft Genome Sequence of Massilia arenosa sp. nov., a Novel Massilia Species Isolated from a Sandy-loam Maize Soil.</title>
        <authorList>
            <person name="Raths R."/>
            <person name="Peta V."/>
            <person name="Bucking H."/>
        </authorList>
    </citation>
    <scope>NUCLEOTIDE SEQUENCE [LARGE SCALE GENOMIC DNA]</scope>
    <source>
        <strain evidence="2 3">MC02</strain>
    </source>
</reference>
<comment type="caution">
    <text evidence="2">The sequence shown here is derived from an EMBL/GenBank/DDBJ whole genome shotgun (WGS) entry which is preliminary data.</text>
</comment>
<dbReference type="RefSeq" id="WP_135208715.1">
    <property type="nucleotide sequence ID" value="NZ_SPVF01000237.1"/>
</dbReference>
<dbReference type="Proteomes" id="UP000298438">
    <property type="component" value="Unassembled WGS sequence"/>
</dbReference>
<dbReference type="InterPro" id="IPR032314">
    <property type="entry name" value="DUF4845"/>
</dbReference>
<keyword evidence="1" id="KW-1133">Transmembrane helix</keyword>
<keyword evidence="1" id="KW-0472">Membrane</keyword>
<feature type="transmembrane region" description="Helical" evidence="1">
    <location>
        <begin position="12"/>
        <end position="33"/>
    </location>
</feature>
<gene>
    <name evidence="2" type="ORF">E4L96_18630</name>
</gene>
<sequence>MNRFVSLRAQRGISLTGLIVVIAILAFIGLTLAKVLPTYSEYSSIKQAIQTAKATGGGVREIQQSFNKAVQVDDITAITAKDLVISKETGETEISFAYEKKIPLFGNVSLLIDYAGTTAANGVVAEKPAAQ</sequence>
<dbReference type="EMBL" id="SPVF01000237">
    <property type="protein sequence ID" value="TFW14887.1"/>
    <property type="molecule type" value="Genomic_DNA"/>
</dbReference>
<dbReference type="Pfam" id="PF16137">
    <property type="entry name" value="DUF4845"/>
    <property type="match status" value="1"/>
</dbReference>
<name>A0A4Y9S063_9BURK</name>
<evidence type="ECO:0000256" key="1">
    <source>
        <dbReference type="SAM" id="Phobius"/>
    </source>
</evidence>
<evidence type="ECO:0000313" key="2">
    <source>
        <dbReference type="EMBL" id="TFW14887.1"/>
    </source>
</evidence>